<sequence length="68" mass="7910">MEWTEEECQLRNTVPFDDWSESDNHKVAELVDHLIPGMDNCGLLSYKWNGDLKYHSQGNWGKLGSRLD</sequence>
<comment type="caution">
    <text evidence="1">The sequence shown here is derived from an EMBL/GenBank/DDBJ whole genome shotgun (WGS) entry which is preliminary data.</text>
</comment>
<organism evidence="1">
    <name type="scientific">marine sediment metagenome</name>
    <dbReference type="NCBI Taxonomy" id="412755"/>
    <lineage>
        <taxon>unclassified sequences</taxon>
        <taxon>metagenomes</taxon>
        <taxon>ecological metagenomes</taxon>
    </lineage>
</organism>
<gene>
    <name evidence="1" type="ORF">S01H4_31113</name>
</gene>
<name>X1A6Q4_9ZZZZ</name>
<reference evidence="1" key="1">
    <citation type="journal article" date="2014" name="Front. Microbiol.">
        <title>High frequency of phylogenetically diverse reductive dehalogenase-homologous genes in deep subseafloor sedimentary metagenomes.</title>
        <authorList>
            <person name="Kawai M."/>
            <person name="Futagami T."/>
            <person name="Toyoda A."/>
            <person name="Takaki Y."/>
            <person name="Nishi S."/>
            <person name="Hori S."/>
            <person name="Arai W."/>
            <person name="Tsubouchi T."/>
            <person name="Morono Y."/>
            <person name="Uchiyama I."/>
            <person name="Ito T."/>
            <person name="Fujiyama A."/>
            <person name="Inagaki F."/>
            <person name="Takami H."/>
        </authorList>
    </citation>
    <scope>NUCLEOTIDE SEQUENCE</scope>
    <source>
        <strain evidence="1">Expedition CK06-06</strain>
    </source>
</reference>
<protein>
    <submittedName>
        <fullName evidence="1">Uncharacterized protein</fullName>
    </submittedName>
</protein>
<proteinExistence type="predicted"/>
<dbReference type="EMBL" id="BART01016127">
    <property type="protein sequence ID" value="GAG77835.1"/>
    <property type="molecule type" value="Genomic_DNA"/>
</dbReference>
<dbReference type="AlphaFoldDB" id="X1A6Q4"/>
<accession>X1A6Q4</accession>
<evidence type="ECO:0000313" key="1">
    <source>
        <dbReference type="EMBL" id="GAG77835.1"/>
    </source>
</evidence>